<keyword evidence="8" id="KW-1185">Reference proteome</keyword>
<evidence type="ECO:0000259" key="6">
    <source>
        <dbReference type="Pfam" id="PF20151"/>
    </source>
</evidence>
<dbReference type="AlphaFoldDB" id="A0A4Q9PQY2"/>
<evidence type="ECO:0000313" key="8">
    <source>
        <dbReference type="Proteomes" id="UP000292082"/>
    </source>
</evidence>
<dbReference type="SUPFAM" id="SSF51905">
    <property type="entry name" value="FAD/NAD(P)-binding domain"/>
    <property type="match status" value="1"/>
</dbReference>
<feature type="domain" description="DUF6533" evidence="6">
    <location>
        <begin position="24"/>
        <end position="68"/>
    </location>
</feature>
<keyword evidence="4" id="KW-0503">Monooxygenase</keyword>
<dbReference type="InterPro" id="IPR045340">
    <property type="entry name" value="DUF6533"/>
</dbReference>
<evidence type="ECO:0000256" key="5">
    <source>
        <dbReference type="SAM" id="MobiDB-lite"/>
    </source>
</evidence>
<feature type="region of interest" description="Disordered" evidence="5">
    <location>
        <begin position="242"/>
        <end position="272"/>
    </location>
</feature>
<dbReference type="Proteomes" id="UP000292082">
    <property type="component" value="Unassembled WGS sequence"/>
</dbReference>
<dbReference type="PANTHER" id="PTHR46972:SF1">
    <property type="entry name" value="FAD DEPENDENT OXIDOREDUCTASE DOMAIN-CONTAINING PROTEIN"/>
    <property type="match status" value="1"/>
</dbReference>
<organism evidence="7 8">
    <name type="scientific">Dichomitus squalens</name>
    <dbReference type="NCBI Taxonomy" id="114155"/>
    <lineage>
        <taxon>Eukaryota</taxon>
        <taxon>Fungi</taxon>
        <taxon>Dikarya</taxon>
        <taxon>Basidiomycota</taxon>
        <taxon>Agaricomycotina</taxon>
        <taxon>Agaricomycetes</taxon>
        <taxon>Polyporales</taxon>
        <taxon>Polyporaceae</taxon>
        <taxon>Dichomitus</taxon>
    </lineage>
</organism>
<dbReference type="Pfam" id="PF20151">
    <property type="entry name" value="DUF6533"/>
    <property type="match status" value="1"/>
</dbReference>
<dbReference type="STRING" id="114155.A0A4Q9PQY2"/>
<reference evidence="7 8" key="1">
    <citation type="submission" date="2019-01" db="EMBL/GenBank/DDBJ databases">
        <title>Draft genome sequences of three monokaryotic isolates of the white-rot basidiomycete fungus Dichomitus squalens.</title>
        <authorList>
            <consortium name="DOE Joint Genome Institute"/>
            <person name="Lopez S.C."/>
            <person name="Andreopoulos B."/>
            <person name="Pangilinan J."/>
            <person name="Lipzen A."/>
            <person name="Riley R."/>
            <person name="Ahrendt S."/>
            <person name="Ng V."/>
            <person name="Barry K."/>
            <person name="Daum C."/>
            <person name="Grigoriev I.V."/>
            <person name="Hilden K.S."/>
            <person name="Makela M.R."/>
            <person name="de Vries R.P."/>
        </authorList>
    </citation>
    <scope>NUCLEOTIDE SEQUENCE [LARGE SCALE GENOMIC DNA]</scope>
    <source>
        <strain evidence="7 8">CBS 464.89</strain>
    </source>
</reference>
<keyword evidence="1" id="KW-0285">Flavoprotein</keyword>
<evidence type="ECO:0000256" key="3">
    <source>
        <dbReference type="ARBA" id="ARBA00023002"/>
    </source>
</evidence>
<gene>
    <name evidence="7" type="ORF">BD310DRAFT_1040281</name>
</gene>
<dbReference type="Gene3D" id="3.50.50.60">
    <property type="entry name" value="FAD/NAD(P)-binding domain"/>
    <property type="match status" value="1"/>
</dbReference>
<name>A0A4Q9PQY2_9APHY</name>
<keyword evidence="2" id="KW-0274">FAD</keyword>
<dbReference type="PANTHER" id="PTHR46972">
    <property type="entry name" value="MONOOXYGENASE ASQM-RELATED"/>
    <property type="match status" value="1"/>
</dbReference>
<evidence type="ECO:0000256" key="1">
    <source>
        <dbReference type="ARBA" id="ARBA00022630"/>
    </source>
</evidence>
<dbReference type="EMBL" id="ML145146">
    <property type="protein sequence ID" value="TBU56779.1"/>
    <property type="molecule type" value="Genomic_DNA"/>
</dbReference>
<keyword evidence="3" id="KW-0560">Oxidoreductase</keyword>
<dbReference type="InterPro" id="IPR036188">
    <property type="entry name" value="FAD/NAD-bd_sf"/>
</dbReference>
<accession>A0A4Q9PQY2</accession>
<dbReference type="GO" id="GO:0004497">
    <property type="term" value="F:monooxygenase activity"/>
    <property type="evidence" value="ECO:0007669"/>
    <property type="project" value="UniProtKB-KW"/>
</dbReference>
<evidence type="ECO:0000313" key="7">
    <source>
        <dbReference type="EMBL" id="TBU56779.1"/>
    </source>
</evidence>
<evidence type="ECO:0000256" key="4">
    <source>
        <dbReference type="ARBA" id="ARBA00023033"/>
    </source>
</evidence>
<protein>
    <recommendedName>
        <fullName evidence="6">DUF6533 domain-containing protein</fullName>
    </recommendedName>
</protein>
<proteinExistence type="predicted"/>
<evidence type="ECO:0000256" key="2">
    <source>
        <dbReference type="ARBA" id="ARBA00022827"/>
    </source>
</evidence>
<sequence>MDSSSADSESELSTEYYSIFTANYCSNAAAVVFIYEYLITIADEAQYFWKGKPTGATVLFFLNRYVSLCCHRDLVRSVQTGFAQIKLPYLDVRGRAAAGWMTAILVQRFLLHLQSAEREALDITSSQNGSRSSSIVFDQVIGSLGLSLAPESFLGESVEEVYEEGQLNGEDAKSEASRMGVSLTTLYERDAGFNARAHLGGSLDLGWESGQCALRENGLQEEFDKNSRPEGEEMRIYDGAGKLHLSHGEGGPSGPEGDQDFTPPQGPEDIRPEIDRTVLRKILLDAIPPHLIKWDHPLTSVRPLGNGQHELTFANGFTTVSDFLVGADGANSRVRPLLSPATPIYTGVNGVEISLAPETTKLPELQETVANIGKGMMMALQDSRMLGSQVNGDGRIRTYVYLRESADWSVPSDPAEAKAWMLNLIDYADESAIYPRTLYILPPVLRGGREPRGLELGLVLAELAKEGKLADLEAVDKAVAAFEEKMCALAGRVADKAERNLHAFIHPHAPQSTIRQLQQLRTEGPREG</sequence>